<sequence>MPDLRLFVTDVDRTLLTHDYALPARVSAALRSLRGAGVAVVLASARSPAALRPYAEGLGVTDLAICFNGGWIGNVATGASIFQAPIERAAALAAMIEAKTEGVNPMWFTTSGIYVLEITESIRREAEITREALHVVANPADLPDKPGKIMCVAANPGDLSGFQRLRERLGSELSVASSHTRLLEIGPLQVSKRSALETLATRLNITRAQCAAAGDAENDIEMLEWAGVAVTVANALTAVKRLSGFVGPSCDQGGLADGVTWLLKHQAHARAVI</sequence>
<dbReference type="STRING" id="1631249.BQ8794_320087"/>
<organism evidence="1 2">
    <name type="scientific">Mesorhizobium prunaredense</name>
    <dbReference type="NCBI Taxonomy" id="1631249"/>
    <lineage>
        <taxon>Bacteria</taxon>
        <taxon>Pseudomonadati</taxon>
        <taxon>Pseudomonadota</taxon>
        <taxon>Alphaproteobacteria</taxon>
        <taxon>Hyphomicrobiales</taxon>
        <taxon>Phyllobacteriaceae</taxon>
        <taxon>Mesorhizobium</taxon>
    </lineage>
</organism>
<dbReference type="GO" id="GO:0000287">
    <property type="term" value="F:magnesium ion binding"/>
    <property type="evidence" value="ECO:0007669"/>
    <property type="project" value="TreeGrafter"/>
</dbReference>
<dbReference type="AlphaFoldDB" id="A0A1R3VBV5"/>
<evidence type="ECO:0000313" key="1">
    <source>
        <dbReference type="EMBL" id="SIT57265.1"/>
    </source>
</evidence>
<accession>A0A1R3VBV5</accession>
<dbReference type="PANTHER" id="PTHR10000">
    <property type="entry name" value="PHOSPHOSERINE PHOSPHATASE"/>
    <property type="match status" value="1"/>
</dbReference>
<reference evidence="2" key="1">
    <citation type="submission" date="2017-01" db="EMBL/GenBank/DDBJ databases">
        <authorList>
            <person name="Brunel B."/>
        </authorList>
    </citation>
    <scope>NUCLEOTIDE SEQUENCE [LARGE SCALE GENOMIC DNA]</scope>
</reference>
<dbReference type="GO" id="GO:0016791">
    <property type="term" value="F:phosphatase activity"/>
    <property type="evidence" value="ECO:0007669"/>
    <property type="project" value="TreeGrafter"/>
</dbReference>
<proteinExistence type="predicted"/>
<dbReference type="PANTHER" id="PTHR10000:SF8">
    <property type="entry name" value="HAD SUPERFAMILY HYDROLASE-LIKE, TYPE 3"/>
    <property type="match status" value="1"/>
</dbReference>
<dbReference type="InterPro" id="IPR036412">
    <property type="entry name" value="HAD-like_sf"/>
</dbReference>
<dbReference type="Gene3D" id="3.40.50.1000">
    <property type="entry name" value="HAD superfamily/HAD-like"/>
    <property type="match status" value="1"/>
</dbReference>
<dbReference type="SUPFAM" id="SSF56784">
    <property type="entry name" value="HAD-like"/>
    <property type="match status" value="1"/>
</dbReference>
<protein>
    <submittedName>
        <fullName evidence="1">Uncharacterized protein</fullName>
    </submittedName>
</protein>
<dbReference type="InterPro" id="IPR023214">
    <property type="entry name" value="HAD_sf"/>
</dbReference>
<dbReference type="InterPro" id="IPR006379">
    <property type="entry name" value="HAD-SF_hydro_IIB"/>
</dbReference>
<dbReference type="NCBIfam" id="TIGR00099">
    <property type="entry name" value="Cof-subfamily"/>
    <property type="match status" value="1"/>
</dbReference>
<dbReference type="RefSeq" id="WP_077380573.1">
    <property type="nucleotide sequence ID" value="NZ_FTPD01000026.1"/>
</dbReference>
<evidence type="ECO:0000313" key="2">
    <source>
        <dbReference type="Proteomes" id="UP000188388"/>
    </source>
</evidence>
<dbReference type="Pfam" id="PF08282">
    <property type="entry name" value="Hydrolase_3"/>
    <property type="match status" value="1"/>
</dbReference>
<name>A0A1R3VBV5_9HYPH</name>
<dbReference type="Gene3D" id="3.30.1240.10">
    <property type="match status" value="1"/>
</dbReference>
<dbReference type="InterPro" id="IPR000150">
    <property type="entry name" value="Cof"/>
</dbReference>
<keyword evidence="2" id="KW-1185">Reference proteome</keyword>
<dbReference type="NCBIfam" id="TIGR01484">
    <property type="entry name" value="HAD-SF-IIB"/>
    <property type="match status" value="1"/>
</dbReference>
<gene>
    <name evidence="1" type="ORF">BQ8794_320087</name>
</gene>
<dbReference type="Proteomes" id="UP000188388">
    <property type="component" value="Unassembled WGS sequence"/>
</dbReference>
<dbReference type="GO" id="GO:0005829">
    <property type="term" value="C:cytosol"/>
    <property type="evidence" value="ECO:0007669"/>
    <property type="project" value="TreeGrafter"/>
</dbReference>
<dbReference type="EMBL" id="FTPD01000026">
    <property type="protein sequence ID" value="SIT57265.1"/>
    <property type="molecule type" value="Genomic_DNA"/>
</dbReference>